<evidence type="ECO:0000313" key="3">
    <source>
        <dbReference type="Proteomes" id="UP000228948"/>
    </source>
</evidence>
<dbReference type="Gene3D" id="3.40.50.620">
    <property type="entry name" value="HUPs"/>
    <property type="match status" value="1"/>
</dbReference>
<evidence type="ECO:0000259" key="1">
    <source>
        <dbReference type="Pfam" id="PF00582"/>
    </source>
</evidence>
<protein>
    <submittedName>
        <fullName evidence="2">Universal stress protein UspA</fullName>
    </submittedName>
</protein>
<dbReference type="AlphaFoldDB" id="A0A2K8KFL8"/>
<keyword evidence="3" id="KW-1185">Reference proteome</keyword>
<dbReference type="Proteomes" id="UP000228948">
    <property type="component" value="Chromosome"/>
</dbReference>
<dbReference type="SUPFAM" id="SSF52402">
    <property type="entry name" value="Adenine nucleotide alpha hydrolases-like"/>
    <property type="match status" value="1"/>
</dbReference>
<dbReference type="KEGG" id="rbg:BG454_12625"/>
<dbReference type="Pfam" id="PF00582">
    <property type="entry name" value="Usp"/>
    <property type="match status" value="1"/>
</dbReference>
<reference evidence="2 3" key="1">
    <citation type="submission" date="2017-11" db="EMBL/GenBank/DDBJ databases">
        <title>Revised Sequence and Annotation of the Rhodobaca barguzinensis strain alga05 Genome.</title>
        <authorList>
            <person name="Kopejtka K."/>
            <person name="Tomasch J.M."/>
            <person name="Bunk B."/>
            <person name="Koblizek M."/>
        </authorList>
    </citation>
    <scope>NUCLEOTIDE SEQUENCE [LARGE SCALE GENOMIC DNA]</scope>
    <source>
        <strain evidence="3">alga05</strain>
    </source>
</reference>
<name>A0A2K8KFL8_9RHOB</name>
<proteinExistence type="predicted"/>
<accession>A0A2K8KFL8</accession>
<dbReference type="RefSeq" id="WP_071481050.1">
    <property type="nucleotide sequence ID" value="NZ_CP024899.1"/>
</dbReference>
<organism evidence="2 3">
    <name type="scientific">Roseinatronobacter bogoriensis subsp. barguzinensis</name>
    <dbReference type="NCBI Taxonomy" id="441209"/>
    <lineage>
        <taxon>Bacteria</taxon>
        <taxon>Pseudomonadati</taxon>
        <taxon>Pseudomonadota</taxon>
        <taxon>Alphaproteobacteria</taxon>
        <taxon>Rhodobacterales</taxon>
        <taxon>Paracoccaceae</taxon>
        <taxon>Roseinatronobacter</taxon>
    </lineage>
</organism>
<dbReference type="InterPro" id="IPR006016">
    <property type="entry name" value="UspA"/>
</dbReference>
<dbReference type="EMBL" id="CP024899">
    <property type="protein sequence ID" value="ATX66555.1"/>
    <property type="molecule type" value="Genomic_DNA"/>
</dbReference>
<sequence>MYRKIVFPVDLTHIDQLARALQTAIDLALHYKAEICFLGVTGTAPSAIARTPHDYENKLAAFASEQGLAHGLTTSFKACLSHDPTIDTDKTLLAAIEELGGDLVVMQTHAPQALDYVWAGHGDTIAARSQASVFLVR</sequence>
<dbReference type="InterPro" id="IPR014729">
    <property type="entry name" value="Rossmann-like_a/b/a_fold"/>
</dbReference>
<dbReference type="STRING" id="441209.GCA_001870665_02306"/>
<feature type="domain" description="UspA" evidence="1">
    <location>
        <begin position="1"/>
        <end position="137"/>
    </location>
</feature>
<gene>
    <name evidence="2" type="ORF">BG454_12625</name>
</gene>
<evidence type="ECO:0000313" key="2">
    <source>
        <dbReference type="EMBL" id="ATX66555.1"/>
    </source>
</evidence>
<dbReference type="OrthoDB" id="9792500at2"/>
<dbReference type="CDD" id="cd00293">
    <property type="entry name" value="USP-like"/>
    <property type="match status" value="1"/>
</dbReference>